<dbReference type="InterPro" id="IPR027417">
    <property type="entry name" value="P-loop_NTPase"/>
</dbReference>
<dbReference type="GO" id="GO:0005694">
    <property type="term" value="C:chromosome"/>
    <property type="evidence" value="ECO:0007669"/>
    <property type="project" value="TreeGrafter"/>
</dbReference>
<dbReference type="Pfam" id="PF16124">
    <property type="entry name" value="RecQ_Zn_bind"/>
    <property type="match status" value="1"/>
</dbReference>
<gene>
    <name evidence="11" type="ORF">CYY_006371</name>
</gene>
<protein>
    <recommendedName>
        <fullName evidence="7">ATP-dependent DNA helicase</fullName>
        <ecNumber evidence="7">5.6.2.4</ecNumber>
    </recommendedName>
</protein>
<dbReference type="GO" id="GO:0003676">
    <property type="term" value="F:nucleic acid binding"/>
    <property type="evidence" value="ECO:0007669"/>
    <property type="project" value="InterPro"/>
</dbReference>
<dbReference type="OrthoDB" id="10261556at2759"/>
<feature type="domain" description="Helicase ATP-binding" evidence="9">
    <location>
        <begin position="369"/>
        <end position="545"/>
    </location>
</feature>
<dbReference type="PROSITE" id="PS51192">
    <property type="entry name" value="HELICASE_ATP_BIND_1"/>
    <property type="match status" value="1"/>
</dbReference>
<keyword evidence="2 7" id="KW-0547">Nucleotide-binding</keyword>
<proteinExistence type="inferred from homology"/>
<evidence type="ECO:0000256" key="2">
    <source>
        <dbReference type="ARBA" id="ARBA00022741"/>
    </source>
</evidence>
<dbReference type="GO" id="GO:0005737">
    <property type="term" value="C:cytoplasm"/>
    <property type="evidence" value="ECO:0007669"/>
    <property type="project" value="TreeGrafter"/>
</dbReference>
<dbReference type="Pfam" id="PF00271">
    <property type="entry name" value="Helicase_C"/>
    <property type="match status" value="1"/>
</dbReference>
<dbReference type="InterPro" id="IPR014001">
    <property type="entry name" value="Helicase_ATP-bd"/>
</dbReference>
<evidence type="ECO:0000259" key="9">
    <source>
        <dbReference type="PROSITE" id="PS51192"/>
    </source>
</evidence>
<dbReference type="GO" id="GO:0005524">
    <property type="term" value="F:ATP binding"/>
    <property type="evidence" value="ECO:0007669"/>
    <property type="project" value="UniProtKB-KW"/>
</dbReference>
<dbReference type="GO" id="GO:0016787">
    <property type="term" value="F:hydrolase activity"/>
    <property type="evidence" value="ECO:0007669"/>
    <property type="project" value="UniProtKB-KW"/>
</dbReference>
<dbReference type="EC" id="5.6.2.4" evidence="7"/>
<accession>A0A8J4URJ4</accession>
<comment type="caution">
    <text evidence="11">The sequence shown here is derived from an EMBL/GenBank/DDBJ whole genome shotgun (WGS) entry which is preliminary data.</text>
</comment>
<dbReference type="NCBIfam" id="TIGR00614">
    <property type="entry name" value="recQ_fam"/>
    <property type="match status" value="1"/>
</dbReference>
<evidence type="ECO:0000313" key="12">
    <source>
        <dbReference type="Proteomes" id="UP000695562"/>
    </source>
</evidence>
<comment type="catalytic activity">
    <reaction evidence="6 7">
        <text>Couples ATP hydrolysis with the unwinding of duplex DNA by translocating in the 3'-5' direction.</text>
        <dbReference type="EC" id="5.6.2.4"/>
    </reaction>
</comment>
<keyword evidence="3 7" id="KW-0378">Hydrolase</keyword>
<feature type="region of interest" description="Disordered" evidence="8">
    <location>
        <begin position="180"/>
        <end position="231"/>
    </location>
</feature>
<evidence type="ECO:0000256" key="6">
    <source>
        <dbReference type="ARBA" id="ARBA00034617"/>
    </source>
</evidence>
<name>A0A8J4URJ4_9MYCE</name>
<evidence type="ECO:0000313" key="11">
    <source>
        <dbReference type="EMBL" id="KAF2072316.1"/>
    </source>
</evidence>
<feature type="domain" description="Helicase C-terminal" evidence="10">
    <location>
        <begin position="570"/>
        <end position="721"/>
    </location>
</feature>
<evidence type="ECO:0000259" key="10">
    <source>
        <dbReference type="PROSITE" id="PS51194"/>
    </source>
</evidence>
<dbReference type="EMBL" id="AJWJ01000291">
    <property type="protein sequence ID" value="KAF2072316.1"/>
    <property type="molecule type" value="Genomic_DNA"/>
</dbReference>
<dbReference type="InterPro" id="IPR032284">
    <property type="entry name" value="RecQ_Zn-bd"/>
</dbReference>
<evidence type="ECO:0000256" key="5">
    <source>
        <dbReference type="ARBA" id="ARBA00022840"/>
    </source>
</evidence>
<evidence type="ECO:0000256" key="8">
    <source>
        <dbReference type="SAM" id="MobiDB-lite"/>
    </source>
</evidence>
<dbReference type="GO" id="GO:0005634">
    <property type="term" value="C:nucleus"/>
    <property type="evidence" value="ECO:0007669"/>
    <property type="project" value="UniProtKB-SubCell"/>
</dbReference>
<dbReference type="SUPFAM" id="SSF52540">
    <property type="entry name" value="P-loop containing nucleoside triphosphate hydrolases"/>
    <property type="match status" value="1"/>
</dbReference>
<evidence type="ECO:0000256" key="4">
    <source>
        <dbReference type="ARBA" id="ARBA00022806"/>
    </source>
</evidence>
<feature type="compositionally biased region" description="Basic and acidic residues" evidence="8">
    <location>
        <begin position="215"/>
        <end position="228"/>
    </location>
</feature>
<keyword evidence="12" id="KW-1185">Reference proteome</keyword>
<comment type="similarity">
    <text evidence="1 7">Belongs to the helicase family. RecQ subfamily.</text>
</comment>
<dbReference type="AlphaFoldDB" id="A0A8J4URJ4"/>
<evidence type="ECO:0000256" key="7">
    <source>
        <dbReference type="RuleBase" id="RU364117"/>
    </source>
</evidence>
<dbReference type="Proteomes" id="UP000695562">
    <property type="component" value="Unassembled WGS sequence"/>
</dbReference>
<dbReference type="InterPro" id="IPR004589">
    <property type="entry name" value="DNA_helicase_ATP-dep_RecQ"/>
</dbReference>
<dbReference type="SMART" id="SM00490">
    <property type="entry name" value="HELICc"/>
    <property type="match status" value="1"/>
</dbReference>
<evidence type="ECO:0000256" key="1">
    <source>
        <dbReference type="ARBA" id="ARBA00005446"/>
    </source>
</evidence>
<dbReference type="FunFam" id="3.40.50.300:FF:001456">
    <property type="entry name" value="ATP-dependent DNA helicase"/>
    <property type="match status" value="1"/>
</dbReference>
<reference evidence="11" key="1">
    <citation type="submission" date="2020-01" db="EMBL/GenBank/DDBJ databases">
        <title>Development of genomics and gene disruption for Polysphondylium violaceum indicates a role for the polyketide synthase stlB in stalk morphogenesis.</title>
        <authorList>
            <person name="Narita B."/>
            <person name="Kawabe Y."/>
            <person name="Kin K."/>
            <person name="Saito T."/>
            <person name="Gibbs R."/>
            <person name="Kuspa A."/>
            <person name="Muzny D."/>
            <person name="Queller D."/>
            <person name="Richards S."/>
            <person name="Strassman J."/>
            <person name="Sucgang R."/>
            <person name="Worley K."/>
            <person name="Schaap P."/>
        </authorList>
    </citation>
    <scope>NUCLEOTIDE SEQUENCE</scope>
    <source>
        <strain evidence="11">QSvi11</strain>
    </source>
</reference>
<comment type="catalytic activity">
    <reaction evidence="7">
        <text>ATP + H2O = ADP + phosphate + H(+)</text>
        <dbReference type="Rhea" id="RHEA:13065"/>
        <dbReference type="ChEBI" id="CHEBI:15377"/>
        <dbReference type="ChEBI" id="CHEBI:15378"/>
        <dbReference type="ChEBI" id="CHEBI:30616"/>
        <dbReference type="ChEBI" id="CHEBI:43474"/>
        <dbReference type="ChEBI" id="CHEBI:456216"/>
    </reaction>
</comment>
<keyword evidence="7" id="KW-0539">Nucleus</keyword>
<dbReference type="GO" id="GO:0043138">
    <property type="term" value="F:3'-5' DNA helicase activity"/>
    <property type="evidence" value="ECO:0007669"/>
    <property type="project" value="UniProtKB-EC"/>
</dbReference>
<evidence type="ECO:0000256" key="3">
    <source>
        <dbReference type="ARBA" id="ARBA00022801"/>
    </source>
</evidence>
<organism evidence="11 12">
    <name type="scientific">Polysphondylium violaceum</name>
    <dbReference type="NCBI Taxonomy" id="133409"/>
    <lineage>
        <taxon>Eukaryota</taxon>
        <taxon>Amoebozoa</taxon>
        <taxon>Evosea</taxon>
        <taxon>Eumycetozoa</taxon>
        <taxon>Dictyostelia</taxon>
        <taxon>Dictyosteliales</taxon>
        <taxon>Dictyosteliaceae</taxon>
        <taxon>Polysphondylium</taxon>
    </lineage>
</organism>
<feature type="compositionally biased region" description="Low complexity" evidence="8">
    <location>
        <begin position="183"/>
        <end position="208"/>
    </location>
</feature>
<comment type="subcellular location">
    <subcellularLocation>
        <location evidence="7">Nucleus</location>
    </subcellularLocation>
</comment>
<sequence>MNRFVGRFALHNSNRLICSCRSLSYFYNYCSTSNNSDNSSNNDKNSSTISEDTYRLVTESYENNLTKKKKKSILTGDPREPNQIKDLSFLNKHGLISKGFYKNNSNHDDSNNNSNEIEQIDNTQVVILDDTIIPKKKKKTTKKVNQIDNYEGDSDVVQIDKDELNRTYNLDENGENIVVMHPSFNSSSGNSISDKIKSSSSKKNSTSPSKRKSKQIKEQDDNDEKIGKQEIINQIDQDTVVILDKPKTKKSTRSKSKAVDEIVKETESPKLEKQEKRIDSLYKESTTTTIDDQTNIENYMKWLELYKEQLNENNLVSSIQLQDTPFNINQFNYLENTLSQPRSWDTLVSSCNEMVFGNKALRILQKEAINTALYHRDVFVSLPTGGGKSLCFQIPSLLVQEGKVTLVISPLLALMQDQVNKLKALGINTAALNSSIPVSEKRRIMNELAQPDCKIRLLYVTPERFANTEFLELLSRLYSENRLQRLVVDEAHCISEWGHDFRPLYRRLSMFREMFGNVPISAFTATATPAVEQDIKKSLSMYNTVNVRSSFLRPNLLYQIRDKSADSQVNLNDMYQFINKKYPNASGIIYCSTTKECEIISEYLSMRGINCAFYHGGLKNSFRTQLQKDWTSGQFKVVVTTIAFGMGIDKADTRFVIHHTLPQSIESYYQQTGRAGRDGQFSDCILYYSKSDLIKLRKIMTLSNLKQQQSDDFGSSFDSESLEYYDPSSPSTTTTIAAKEAIHFMNSKVEMLDSMAVFCQNDTDCRRASLLEYFGEQSKPCKTMCDNCILPLGDKKKKSQSTMHETERVYSYGSLRNKKKKKNRFINVDDDDQEEQD</sequence>
<dbReference type="InterPro" id="IPR001650">
    <property type="entry name" value="Helicase_C-like"/>
</dbReference>
<dbReference type="SMART" id="SM00487">
    <property type="entry name" value="DEXDc"/>
    <property type="match status" value="1"/>
</dbReference>
<dbReference type="Gene3D" id="3.40.50.300">
    <property type="entry name" value="P-loop containing nucleotide triphosphate hydrolases"/>
    <property type="match status" value="2"/>
</dbReference>
<dbReference type="PANTHER" id="PTHR13710">
    <property type="entry name" value="DNA HELICASE RECQ FAMILY MEMBER"/>
    <property type="match status" value="1"/>
</dbReference>
<keyword evidence="4 7" id="KW-0347">Helicase</keyword>
<dbReference type="GO" id="GO:0009378">
    <property type="term" value="F:four-way junction helicase activity"/>
    <property type="evidence" value="ECO:0007669"/>
    <property type="project" value="TreeGrafter"/>
</dbReference>
<dbReference type="FunFam" id="3.40.50.300:FF:001389">
    <property type="entry name" value="ATP-dependent DNA helicase RecQ"/>
    <property type="match status" value="1"/>
</dbReference>
<dbReference type="CDD" id="cd18794">
    <property type="entry name" value="SF2_C_RecQ"/>
    <property type="match status" value="1"/>
</dbReference>
<dbReference type="CDD" id="cd17920">
    <property type="entry name" value="DEXHc_RecQ"/>
    <property type="match status" value="1"/>
</dbReference>
<dbReference type="InterPro" id="IPR011545">
    <property type="entry name" value="DEAD/DEAH_box_helicase_dom"/>
</dbReference>
<dbReference type="Pfam" id="PF00270">
    <property type="entry name" value="DEAD"/>
    <property type="match status" value="1"/>
</dbReference>
<dbReference type="GO" id="GO:0000724">
    <property type="term" value="P:double-strand break repair via homologous recombination"/>
    <property type="evidence" value="ECO:0007669"/>
    <property type="project" value="TreeGrafter"/>
</dbReference>
<keyword evidence="5 7" id="KW-0067">ATP-binding</keyword>
<dbReference type="PANTHER" id="PTHR13710:SF121">
    <property type="entry name" value="ATP-DEPENDENT DNA HELICASE"/>
    <property type="match status" value="1"/>
</dbReference>
<dbReference type="PROSITE" id="PS51194">
    <property type="entry name" value="HELICASE_CTER"/>
    <property type="match status" value="1"/>
</dbReference>